<dbReference type="PANTHER" id="PTHR10067">
    <property type="entry name" value="PHOSPHATIDYLSERINE DECARBOXYLASE"/>
    <property type="match status" value="1"/>
</dbReference>
<keyword evidence="4 12" id="KW-0210">Decarboxylase</keyword>
<keyword evidence="2 12" id="KW-0444">Lipid biosynthesis</keyword>
<dbReference type="InterPro" id="IPR003817">
    <property type="entry name" value="PS_Dcarbxylase"/>
</dbReference>
<evidence type="ECO:0000256" key="3">
    <source>
        <dbReference type="ARBA" id="ARBA00022692"/>
    </source>
</evidence>
<evidence type="ECO:0000313" key="15">
    <source>
        <dbReference type="Proteomes" id="UP001204833"/>
    </source>
</evidence>
<keyword evidence="12" id="KW-0999">Mitochondrion inner membrane</keyword>
<comment type="pathway">
    <text evidence="12">Phospholipid metabolism; phosphatidylethanolamine biosynthesis; phosphatidylethanolamine from CDP-diacylglycerol: step 2/2.</text>
</comment>
<keyword evidence="5 12" id="KW-1133">Transmembrane helix</keyword>
<keyword evidence="3 12" id="KW-0812">Transmembrane</keyword>
<evidence type="ECO:0000256" key="11">
    <source>
        <dbReference type="ARBA" id="ARBA00023317"/>
    </source>
</evidence>
<keyword evidence="9 12" id="KW-0456">Lyase</keyword>
<keyword evidence="12" id="KW-0865">Zymogen</keyword>
<comment type="similarity">
    <text evidence="12">Belongs to the phosphatidylserine decarboxylase family. PSD-B subfamily. Eukaryotic type I sub-subfamily.</text>
</comment>
<evidence type="ECO:0000256" key="6">
    <source>
        <dbReference type="ARBA" id="ARBA00023098"/>
    </source>
</evidence>
<evidence type="ECO:0000256" key="5">
    <source>
        <dbReference type="ARBA" id="ARBA00022989"/>
    </source>
</evidence>
<feature type="chain" id="PRO_5041754879" description="Phosphatidylserine decarboxylase 1 beta chain" evidence="12">
    <location>
        <begin position="1"/>
        <end position="617"/>
    </location>
</feature>
<comment type="function">
    <text evidence="12">Catalyzes the formation of phosphatidylethanolamine (PtdEtn) from phosphatidylserine (PtdSer). Plays a central role in phospholipid metabolism and in the interorganelle trafficking of phosphatidylserine.</text>
</comment>
<dbReference type="Proteomes" id="UP001204833">
    <property type="component" value="Unassembled WGS sequence"/>
</dbReference>
<proteinExistence type="inferred from homology"/>
<reference evidence="14 15" key="1">
    <citation type="journal article" date="2022" name="DNA Res.">
        <title>Genome analysis of five recently described species of the CUG-Ser clade uncovers Candida theae as a new hybrid lineage with pathogenic potential in the Candida parapsilosis species complex.</title>
        <authorList>
            <person name="Mixao V."/>
            <person name="Del Olmo V."/>
            <person name="Hegedusova E."/>
            <person name="Saus E."/>
            <person name="Pryszcz L."/>
            <person name="Cillingova A."/>
            <person name="Nosek J."/>
            <person name="Gabaldon T."/>
        </authorList>
    </citation>
    <scope>NUCLEOTIDE SEQUENCE [LARGE SCALE GENOMIC DNA]</scope>
    <source>
        <strain evidence="14 15">CBS 12239</strain>
    </source>
</reference>
<feature type="site" description="Cleavage (non-hydrolytic); by autocatalysis" evidence="12">
    <location>
        <begin position="617"/>
        <end position="618"/>
    </location>
</feature>
<evidence type="ECO:0000313" key="14">
    <source>
        <dbReference type="EMBL" id="KAI5967121.1"/>
    </source>
</evidence>
<comment type="PTM">
    <text evidence="12">Is synthesized initially as an inactive proenzyme. Formation of the active enzyme involves a self-maturation process in which the active site pyruvoyl group is generated from an internal serine residue via an autocatalytic post-translational modification. Two non-identical subunits are generated from the proenzyme in this reaction, and the pyruvate is formed at the N-terminus of the alpha chain, which is derived from the carboxyl end of the proenzyme. The autoendoproteolytic cleavage occurs by a canonical serine protease mechanism, in which the side chain hydroxyl group of the serine supplies its oxygen atom to form the C-terminus of the beta chain, while the remainder of the serine residue undergoes an oxidative deamination to produce ammonia and the pyruvoyl prosthetic group on the alpha chain. During this reaction, the Ser that is part of the protease active site of the proenzyme becomes the pyruvoyl prosthetic group, which constitutes an essential element of the active site of the mature decarboxylase.</text>
</comment>
<feature type="chain" id="PRO_5041754880" description="Phosphatidylserine decarboxylase 1 alpha chain" evidence="12">
    <location>
        <begin position="618"/>
        <end position="650"/>
    </location>
</feature>
<dbReference type="GO" id="GO:0004609">
    <property type="term" value="F:phosphatidylserine decarboxylase activity"/>
    <property type="evidence" value="ECO:0007669"/>
    <property type="project" value="UniProtKB-UniRule"/>
</dbReference>
<comment type="cofactor">
    <cofactor evidence="12">
        <name>pyruvate</name>
        <dbReference type="ChEBI" id="CHEBI:15361"/>
    </cofactor>
    <text evidence="12">Binds 1 pyruvoyl group covalently per subunit.</text>
</comment>
<feature type="topological domain" description="Mitochondrial intermembrane" evidence="12">
    <location>
        <begin position="203"/>
        <end position="650"/>
    </location>
</feature>
<evidence type="ECO:0000256" key="1">
    <source>
        <dbReference type="ARBA" id="ARBA00005189"/>
    </source>
</evidence>
<feature type="active site" description="Charge relay system; for autoendoproteolytic cleavage activity" evidence="12">
    <location>
        <position position="448"/>
    </location>
</feature>
<gene>
    <name evidence="12" type="primary">PSD1</name>
    <name evidence="14" type="ORF">KGF57_000550</name>
</gene>
<sequence length="650" mass="73738">MAFRPPRFSWSKSLGSKWQYNKSSTSTMYQQQQQFYNTQSRNILQPLSSASRMAQMSQSTQQQQQQQQTKSQRRYFSYYYYQFPKIPRPKRSVFYYSTWSRIGRSGGGGGGGNGGSGGITYNSTVSGSRSYYTFTRLPFPRISKRSFSTANQKIKNKTQRIHKRFFSSEARSRRQQRRKFMKWWTITSLSIVLGGVAAKIKYDRSEEHENPYKIRPHSWQLYAYSTLPLKTMSRLWGYVNSIDLPVFLRSPSYRLYSAIFGVNLEEMENPDLKSYKNLSEFFYRTLKPGVRPIADDDLVSPADGKVLKFGVIDQGEIEQVKGMTYSIDALLGTTSTRKLAAPTHSTQFDDDGSDDETKIKRDEEFAKLNGISYTVDDILGGESENTSHMNELSYTDVKEGTAKGDRASFTKELAVAEELAPNPSESFRHKQLYFAVIYLAPGDYHHFHSPTSWVATLRRHFIGELFSVAPFFQKTLQGLFVLNERVALLGYWKYGFFSMVPVGATNVGSIVVNFDKDLKTNSYYEEEVYGNGQPSFSYSSSASSTTSAPSTSGSASETTPLLQREYSASTIFQELEERKRKKLKKNTVYEATYTNASRILGGYPLSKGQEMGGFKLGSTVVLVFEAPDNFKFDLNVGDKVKVGQSLGKFV</sequence>
<keyword evidence="11 12" id="KW-0670">Pyruvate</keyword>
<comment type="subcellular location">
    <molecule>Phosphatidylserine decarboxylase 1 alpha chain</molecule>
    <subcellularLocation>
        <location evidence="12">Mitochondrion inner membrane</location>
        <topology evidence="12">Peripheral membrane protein</topology>
        <orientation evidence="12">Intermembrane side</orientation>
    </subcellularLocation>
    <text evidence="12">Anchored to the mitochondrial inner membrane through its interaction with the integral membrane beta chain.</text>
</comment>
<keyword evidence="15" id="KW-1185">Reference proteome</keyword>
<evidence type="ECO:0000256" key="8">
    <source>
        <dbReference type="ARBA" id="ARBA00023209"/>
    </source>
</evidence>
<keyword evidence="10 12" id="KW-1208">Phospholipid metabolism</keyword>
<name>A0AAD5G0U3_9ASCO</name>
<comment type="caution">
    <text evidence="14">The sequence shown here is derived from an EMBL/GenBank/DDBJ whole genome shotgun (WGS) entry which is preliminary data.</text>
</comment>
<comment type="catalytic activity">
    <reaction evidence="12">
        <text>a 1,2-diacyl-sn-glycero-3-phospho-L-serine + H(+) = a 1,2-diacyl-sn-glycero-3-phosphoethanolamine + CO2</text>
        <dbReference type="Rhea" id="RHEA:20828"/>
        <dbReference type="ChEBI" id="CHEBI:15378"/>
        <dbReference type="ChEBI" id="CHEBI:16526"/>
        <dbReference type="ChEBI" id="CHEBI:57262"/>
        <dbReference type="ChEBI" id="CHEBI:64612"/>
        <dbReference type="EC" id="4.1.1.65"/>
    </reaction>
</comment>
<keyword evidence="8 12" id="KW-0594">Phospholipid biosynthesis</keyword>
<dbReference type="GO" id="GO:0006646">
    <property type="term" value="P:phosphatidylethanolamine biosynthetic process"/>
    <property type="evidence" value="ECO:0007669"/>
    <property type="project" value="UniProtKB-UniRule"/>
</dbReference>
<feature type="region of interest" description="Disordered" evidence="13">
    <location>
        <begin position="540"/>
        <end position="559"/>
    </location>
</feature>
<feature type="active site" description="Charge relay system; for autoendoproteolytic cleavage activity" evidence="12">
    <location>
        <position position="618"/>
    </location>
</feature>
<dbReference type="InterPro" id="IPR033177">
    <property type="entry name" value="PSD-B"/>
</dbReference>
<organism evidence="14 15">
    <name type="scientific">Candida theae</name>
    <dbReference type="NCBI Taxonomy" id="1198502"/>
    <lineage>
        <taxon>Eukaryota</taxon>
        <taxon>Fungi</taxon>
        <taxon>Dikarya</taxon>
        <taxon>Ascomycota</taxon>
        <taxon>Saccharomycotina</taxon>
        <taxon>Pichiomycetes</taxon>
        <taxon>Debaryomycetaceae</taxon>
        <taxon>Candida/Lodderomyces clade</taxon>
        <taxon>Candida</taxon>
    </lineage>
</organism>
<comment type="subcellular location">
    <molecule>Phosphatidylserine decarboxylase 1 beta chain</molecule>
    <subcellularLocation>
        <location evidence="12">Mitochondrion inner membrane</location>
        <topology evidence="12">Single-pass membrane protein</topology>
        <orientation evidence="12">Intermembrane side</orientation>
    </subcellularLocation>
</comment>
<keyword evidence="12" id="KW-0496">Mitochondrion</keyword>
<keyword evidence="6 12" id="KW-0443">Lipid metabolism</keyword>
<dbReference type="PANTHER" id="PTHR10067:SF6">
    <property type="entry name" value="PHOSPHATIDYLSERINE DECARBOXYLASE PROENZYME, MITOCHONDRIAL"/>
    <property type="match status" value="1"/>
</dbReference>
<keyword evidence="7 12" id="KW-0472">Membrane</keyword>
<dbReference type="AlphaFoldDB" id="A0AAD5G0U3"/>
<evidence type="ECO:0000256" key="2">
    <source>
        <dbReference type="ARBA" id="ARBA00022516"/>
    </source>
</evidence>
<dbReference type="EC" id="4.1.1.65" evidence="12"/>
<evidence type="ECO:0000256" key="7">
    <source>
        <dbReference type="ARBA" id="ARBA00023136"/>
    </source>
</evidence>
<protein>
    <recommendedName>
        <fullName evidence="12">Phosphatidylserine decarboxylase proenzyme 1, mitochondrial</fullName>
        <ecNumber evidence="12">4.1.1.65</ecNumber>
    </recommendedName>
    <component>
        <recommendedName>
            <fullName evidence="12">Phosphatidylserine decarboxylase 1 beta chain</fullName>
        </recommendedName>
    </component>
    <component>
        <recommendedName>
            <fullName evidence="12">Phosphatidylserine decarboxylase 1 alpha chain</fullName>
        </recommendedName>
    </component>
</protein>
<evidence type="ECO:0000256" key="10">
    <source>
        <dbReference type="ARBA" id="ARBA00023264"/>
    </source>
</evidence>
<dbReference type="NCBIfam" id="TIGR00163">
    <property type="entry name" value="PS_decarb"/>
    <property type="match status" value="1"/>
</dbReference>
<dbReference type="EMBL" id="JAIHNG010000034">
    <property type="protein sequence ID" value="KAI5967121.1"/>
    <property type="molecule type" value="Genomic_DNA"/>
</dbReference>
<evidence type="ECO:0000256" key="9">
    <source>
        <dbReference type="ARBA" id="ARBA00023239"/>
    </source>
</evidence>
<dbReference type="GO" id="GO:0016540">
    <property type="term" value="P:protein autoprocessing"/>
    <property type="evidence" value="ECO:0007669"/>
    <property type="project" value="UniProtKB-UniRule"/>
</dbReference>
<comment type="subunit">
    <text evidence="12">Heterodimer of a large membrane-associated beta subunit and a small pyruvoyl-containing alpha subunit.</text>
</comment>
<dbReference type="GO" id="GO:0005743">
    <property type="term" value="C:mitochondrial inner membrane"/>
    <property type="evidence" value="ECO:0007669"/>
    <property type="project" value="UniProtKB-SubCell"/>
</dbReference>
<accession>A0AAD5G0U3</accession>
<dbReference type="InterPro" id="IPR033661">
    <property type="entry name" value="PSD_type1_euk"/>
</dbReference>
<evidence type="ECO:0000256" key="4">
    <source>
        <dbReference type="ARBA" id="ARBA00022793"/>
    </source>
</evidence>
<comment type="pathway">
    <text evidence="1">Lipid metabolism.</text>
</comment>
<dbReference type="Pfam" id="PF02666">
    <property type="entry name" value="PS_Dcarbxylase"/>
    <property type="match status" value="2"/>
</dbReference>
<evidence type="ECO:0000256" key="13">
    <source>
        <dbReference type="SAM" id="MobiDB-lite"/>
    </source>
</evidence>
<feature type="active site" description="Charge relay system; for autoendoproteolytic cleavage activity" evidence="12">
    <location>
        <position position="303"/>
    </location>
</feature>
<evidence type="ECO:0000256" key="12">
    <source>
        <dbReference type="HAMAP-Rule" id="MF_03208"/>
    </source>
</evidence>
<feature type="modified residue" description="Pyruvic acid (Ser); by autocatalysis" evidence="12">
    <location>
        <position position="618"/>
    </location>
</feature>
<feature type="active site" description="Schiff-base intermediate with substrate; via pyruvic acid; for decarboxylase activity" evidence="12">
    <location>
        <position position="618"/>
    </location>
</feature>
<feature type="topological domain" description="Mitochondrial matrix" evidence="12">
    <location>
        <begin position="1"/>
        <end position="183"/>
    </location>
</feature>
<dbReference type="HAMAP" id="MF_03208">
    <property type="entry name" value="PS_decarb_PSD_B_type1_euk"/>
    <property type="match status" value="1"/>
</dbReference>